<feature type="compositionally biased region" description="Pro residues" evidence="1">
    <location>
        <begin position="184"/>
        <end position="196"/>
    </location>
</feature>
<evidence type="ECO:0000313" key="3">
    <source>
        <dbReference type="Proteomes" id="UP001500902"/>
    </source>
</evidence>
<comment type="caution">
    <text evidence="2">The sequence shown here is derived from an EMBL/GenBank/DDBJ whole genome shotgun (WGS) entry which is preliminary data.</text>
</comment>
<evidence type="ECO:0000256" key="1">
    <source>
        <dbReference type="SAM" id="MobiDB-lite"/>
    </source>
</evidence>
<feature type="compositionally biased region" description="Basic and acidic residues" evidence="1">
    <location>
        <begin position="198"/>
        <end position="214"/>
    </location>
</feature>
<evidence type="ECO:0000313" key="2">
    <source>
        <dbReference type="EMBL" id="GAA3669989.1"/>
    </source>
</evidence>
<proteinExistence type="predicted"/>
<sequence length="276" mass="31671">MGTDWAPAAVRDVGQDDLGELARLARAHTRLAYALGRTHRTTPLDETNPAKEEIDHDTAHARWRDIDQRLRSLLVVDLDNPHRVFVVGINPIFPPEWRDAAWATLLPDELAEWSVRWRHWYAETTAGGFRHYHDRLRTWDTSRLLAETQADLLTTARATEHRTNAWTRKPAFIEAREHVFALPPPPVVPDLDPPPRAAGDDRATPGQQERREAVTRHGALLGQAAREFSRTVPSAFKRSLPPLPVLEERQRDTWVEEFFDWLDPVVRAGHGLYLWI</sequence>
<organism evidence="2 3">
    <name type="scientific">Nonomuraea antimicrobica</name>
    <dbReference type="NCBI Taxonomy" id="561173"/>
    <lineage>
        <taxon>Bacteria</taxon>
        <taxon>Bacillati</taxon>
        <taxon>Actinomycetota</taxon>
        <taxon>Actinomycetes</taxon>
        <taxon>Streptosporangiales</taxon>
        <taxon>Streptosporangiaceae</taxon>
        <taxon>Nonomuraea</taxon>
    </lineage>
</organism>
<feature type="region of interest" description="Disordered" evidence="1">
    <location>
        <begin position="184"/>
        <end position="214"/>
    </location>
</feature>
<dbReference type="Proteomes" id="UP001500902">
    <property type="component" value="Unassembled WGS sequence"/>
</dbReference>
<gene>
    <name evidence="2" type="ORF">GCM10022224_037710</name>
</gene>
<name>A0ABP7BY73_9ACTN</name>
<keyword evidence="3" id="KW-1185">Reference proteome</keyword>
<accession>A0ABP7BY73</accession>
<reference evidence="3" key="1">
    <citation type="journal article" date="2019" name="Int. J. Syst. Evol. Microbiol.">
        <title>The Global Catalogue of Microorganisms (GCM) 10K type strain sequencing project: providing services to taxonomists for standard genome sequencing and annotation.</title>
        <authorList>
            <consortium name="The Broad Institute Genomics Platform"/>
            <consortium name="The Broad Institute Genome Sequencing Center for Infectious Disease"/>
            <person name="Wu L."/>
            <person name="Ma J."/>
        </authorList>
    </citation>
    <scope>NUCLEOTIDE SEQUENCE [LARGE SCALE GENOMIC DNA]</scope>
    <source>
        <strain evidence="3">JCM 16904</strain>
    </source>
</reference>
<protein>
    <submittedName>
        <fullName evidence="2">Uncharacterized protein</fullName>
    </submittedName>
</protein>
<dbReference type="EMBL" id="BAAAZP010000074">
    <property type="protein sequence ID" value="GAA3669989.1"/>
    <property type="molecule type" value="Genomic_DNA"/>
</dbReference>